<accession>A0A2T3W7L5</accession>
<sequence length="243" mass="26241">MAAQPVTTWATPAGLRALRDLGTRGLRALPSSPAQPAPGALLSVPPAQLAATLATLKAGGYQPVPVRAVPELRPGQPGDLWPRVYARLVEDRFARQHRVIDLTARADGVMRVAPLNHAPAPLPLPRTAPTAELHVHSPRLVGLSARSALVAYRAYRRSLKDVAQALQARPELHAAQAVFAVTLFHTPLAQAGFEILDLPPARARWYGLGFRLLRVAYGTHRTPSEGVPKMAWLGREAFLQLHG</sequence>
<evidence type="ECO:0000313" key="2">
    <source>
        <dbReference type="EMBL" id="PTA67889.1"/>
    </source>
</evidence>
<dbReference type="EMBL" id="PYSV01000009">
    <property type="protein sequence ID" value="PTA67889.1"/>
    <property type="molecule type" value="Genomic_DNA"/>
</dbReference>
<feature type="domain" description="YkoP-like" evidence="1">
    <location>
        <begin position="131"/>
        <end position="240"/>
    </location>
</feature>
<evidence type="ECO:0000313" key="3">
    <source>
        <dbReference type="Proteomes" id="UP000240317"/>
    </source>
</evidence>
<keyword evidence="3" id="KW-1185">Reference proteome</keyword>
<gene>
    <name evidence="2" type="ORF">C8263_10865</name>
</gene>
<comment type="caution">
    <text evidence="2">The sequence shown here is derived from an EMBL/GenBank/DDBJ whole genome shotgun (WGS) entry which is preliminary data.</text>
</comment>
<protein>
    <submittedName>
        <fullName evidence="2">Sectered polysaccharide deacetylase</fullName>
    </submittedName>
</protein>
<name>A0A2T3W7L5_9DEIO</name>
<dbReference type="Pfam" id="PF22790">
    <property type="entry name" value="YkoP"/>
    <property type="match status" value="1"/>
</dbReference>
<dbReference type="Proteomes" id="UP000240317">
    <property type="component" value="Unassembled WGS sequence"/>
</dbReference>
<proteinExistence type="predicted"/>
<dbReference type="AlphaFoldDB" id="A0A2T3W7L5"/>
<organism evidence="2 3">
    <name type="scientific">Deinococcus arcticus</name>
    <dbReference type="NCBI Taxonomy" id="2136176"/>
    <lineage>
        <taxon>Bacteria</taxon>
        <taxon>Thermotogati</taxon>
        <taxon>Deinococcota</taxon>
        <taxon>Deinococci</taxon>
        <taxon>Deinococcales</taxon>
        <taxon>Deinococcaceae</taxon>
        <taxon>Deinococcus</taxon>
    </lineage>
</organism>
<dbReference type="InterPro" id="IPR054467">
    <property type="entry name" value="YkoP-like_dom"/>
</dbReference>
<reference evidence="2 3" key="1">
    <citation type="submission" date="2018-03" db="EMBL/GenBank/DDBJ databases">
        <title>Draft genome of Deinococcus sp. OD32.</title>
        <authorList>
            <person name="Wang X.-P."/>
            <person name="Du Z.-J."/>
        </authorList>
    </citation>
    <scope>NUCLEOTIDE SEQUENCE [LARGE SCALE GENOMIC DNA]</scope>
    <source>
        <strain evidence="2 3">OD32</strain>
    </source>
</reference>
<evidence type="ECO:0000259" key="1">
    <source>
        <dbReference type="Pfam" id="PF22790"/>
    </source>
</evidence>